<dbReference type="InterPro" id="IPR002213">
    <property type="entry name" value="UDP_glucos_trans"/>
</dbReference>
<reference evidence="3" key="1">
    <citation type="journal article" date="2023" name="bioRxiv">
        <title>Improved chromosome-level genome assembly for marigold (Tagetes erecta).</title>
        <authorList>
            <person name="Jiang F."/>
            <person name="Yuan L."/>
            <person name="Wang S."/>
            <person name="Wang H."/>
            <person name="Xu D."/>
            <person name="Wang A."/>
            <person name="Fan W."/>
        </authorList>
    </citation>
    <scope>NUCLEOTIDE SEQUENCE</scope>
    <source>
        <strain evidence="3">WSJ</strain>
        <tissue evidence="3">Leaf</tissue>
    </source>
</reference>
<dbReference type="PANTHER" id="PTHR11926">
    <property type="entry name" value="GLUCOSYL/GLUCURONOSYL TRANSFERASES"/>
    <property type="match status" value="1"/>
</dbReference>
<dbReference type="GO" id="GO:0080044">
    <property type="term" value="F:quercetin 7-O-glucosyltransferase activity"/>
    <property type="evidence" value="ECO:0007669"/>
    <property type="project" value="TreeGrafter"/>
</dbReference>
<dbReference type="FunFam" id="3.40.50.2000:FF:000019">
    <property type="entry name" value="Glycosyltransferase"/>
    <property type="match status" value="1"/>
</dbReference>
<dbReference type="SUPFAM" id="SSF53756">
    <property type="entry name" value="UDP-Glycosyltransferase/glycogen phosphorylase"/>
    <property type="match status" value="1"/>
</dbReference>
<dbReference type="Pfam" id="PF00201">
    <property type="entry name" value="UDPGT"/>
    <property type="match status" value="1"/>
</dbReference>
<dbReference type="Gene3D" id="3.40.50.2000">
    <property type="entry name" value="Glycogen Phosphorylase B"/>
    <property type="match status" value="2"/>
</dbReference>
<dbReference type="CDD" id="cd03784">
    <property type="entry name" value="GT1_Gtf-like"/>
    <property type="match status" value="1"/>
</dbReference>
<name>A0AAD8JV26_TARER</name>
<evidence type="ECO:0000256" key="1">
    <source>
        <dbReference type="ARBA" id="ARBA00009995"/>
    </source>
</evidence>
<evidence type="ECO:0000313" key="4">
    <source>
        <dbReference type="Proteomes" id="UP001229421"/>
    </source>
</evidence>
<dbReference type="Proteomes" id="UP001229421">
    <property type="component" value="Unassembled WGS sequence"/>
</dbReference>
<dbReference type="GO" id="GO:0080043">
    <property type="term" value="F:quercetin 3-O-glucosyltransferase activity"/>
    <property type="evidence" value="ECO:0007669"/>
    <property type="project" value="TreeGrafter"/>
</dbReference>
<comment type="similarity">
    <text evidence="1">Belongs to the UDP-glycosyltransferase family.</text>
</comment>
<accession>A0AAD8JV26</accession>
<comment type="caution">
    <text evidence="3">The sequence shown here is derived from an EMBL/GenBank/DDBJ whole genome shotgun (WGS) entry which is preliminary data.</text>
</comment>
<evidence type="ECO:0008006" key="5">
    <source>
        <dbReference type="Google" id="ProtNLM"/>
    </source>
</evidence>
<keyword evidence="2" id="KW-0808">Transferase</keyword>
<dbReference type="PANTHER" id="PTHR11926:SF1534">
    <property type="entry name" value="GLYCOSYLTRANSFERASE"/>
    <property type="match status" value="1"/>
</dbReference>
<protein>
    <recommendedName>
        <fullName evidence="5">Glycosyltransferase</fullName>
    </recommendedName>
</protein>
<dbReference type="AlphaFoldDB" id="A0AAD8JV26"/>
<evidence type="ECO:0000313" key="3">
    <source>
        <dbReference type="EMBL" id="KAK1411127.1"/>
    </source>
</evidence>
<evidence type="ECO:0000256" key="2">
    <source>
        <dbReference type="ARBA" id="ARBA00022679"/>
    </source>
</evidence>
<keyword evidence="4" id="KW-1185">Reference proteome</keyword>
<sequence length="440" mass="48838">MNHHHILLISQHPHGHLNPSIQLAINLTRVGARVTLATTISGFHKLKSLPPHHNLSFASFSDGHDDDPNAAKSPGYVHDLKRLGSENLANLIQTMSKTGNKITLLVFTLFLPWAGSVARQLNIPSALFLIQTATSFSIYNRLFNSRDGIFTVNKHIDSNNSFSLKLPGLPMFKQGDLPTFALPNNPFFADMSFVMQQHLQFLDENPNTHVLINTLNGLEHDSVKSIQNSVVVGPLVNSFSVSIDQEPYFQWLDLQSDKSVVFVSFGSMSVLTKTQKEEILHGLIEFKRPFLLVLREDDIEINELNKKVGGKGLIVGWCAQTKVLNHRSIACFVTHCGWNSVLESMVAGVAVVGYPLFADQTTNAKMVEEVWGNGVRIGVGEGMVVVREEVKRCLKVVMGGGERAEGIKKRVEKWKKVAEEMVEDGGSLMLNLKLFLESVH</sequence>
<organism evidence="3 4">
    <name type="scientific">Tagetes erecta</name>
    <name type="common">African marigold</name>
    <dbReference type="NCBI Taxonomy" id="13708"/>
    <lineage>
        <taxon>Eukaryota</taxon>
        <taxon>Viridiplantae</taxon>
        <taxon>Streptophyta</taxon>
        <taxon>Embryophyta</taxon>
        <taxon>Tracheophyta</taxon>
        <taxon>Spermatophyta</taxon>
        <taxon>Magnoliopsida</taxon>
        <taxon>eudicotyledons</taxon>
        <taxon>Gunneridae</taxon>
        <taxon>Pentapetalae</taxon>
        <taxon>asterids</taxon>
        <taxon>campanulids</taxon>
        <taxon>Asterales</taxon>
        <taxon>Asteraceae</taxon>
        <taxon>Asteroideae</taxon>
        <taxon>Heliantheae alliance</taxon>
        <taxon>Tageteae</taxon>
        <taxon>Tagetes</taxon>
    </lineage>
</organism>
<dbReference type="EMBL" id="JAUHHV010000010">
    <property type="protein sequence ID" value="KAK1411127.1"/>
    <property type="molecule type" value="Genomic_DNA"/>
</dbReference>
<gene>
    <name evidence="3" type="ORF">QVD17_37671</name>
</gene>
<proteinExistence type="inferred from homology"/>